<evidence type="ECO:0000256" key="1">
    <source>
        <dbReference type="SAM" id="MobiDB-lite"/>
    </source>
</evidence>
<dbReference type="Gene3D" id="3.10.450.50">
    <property type="match status" value="1"/>
</dbReference>
<gene>
    <name evidence="2" type="ORF">EB235_05430</name>
</gene>
<accession>A0A6M7WGN0</accession>
<dbReference type="Proteomes" id="UP000503017">
    <property type="component" value="Chromosome"/>
</dbReference>
<dbReference type="Pfam" id="PF07366">
    <property type="entry name" value="SnoaL"/>
    <property type="match status" value="1"/>
</dbReference>
<evidence type="ECO:0000313" key="3">
    <source>
        <dbReference type="Proteomes" id="UP000503017"/>
    </source>
</evidence>
<protein>
    <recommendedName>
        <fullName evidence="4">Ester cyclase</fullName>
    </recommendedName>
</protein>
<evidence type="ECO:0008006" key="4">
    <source>
        <dbReference type="Google" id="ProtNLM"/>
    </source>
</evidence>
<dbReference type="EMBL" id="CP033367">
    <property type="protein sequence ID" value="QKD01006.1"/>
    <property type="molecule type" value="Genomic_DNA"/>
</dbReference>
<organism evidence="2 3">
    <name type="scientific">Mesorhizobium loti R88b</name>
    <dbReference type="NCBI Taxonomy" id="935548"/>
    <lineage>
        <taxon>Bacteria</taxon>
        <taxon>Pseudomonadati</taxon>
        <taxon>Pseudomonadota</taxon>
        <taxon>Alphaproteobacteria</taxon>
        <taxon>Hyphomicrobiales</taxon>
        <taxon>Phyllobacteriaceae</taxon>
        <taxon>Mesorhizobium</taxon>
    </lineage>
</organism>
<reference evidence="2 3" key="1">
    <citation type="submission" date="2018-10" db="EMBL/GenBank/DDBJ databases">
        <authorList>
            <person name="Perry B.J."/>
            <person name="Sullivan J.T."/>
            <person name="Murphy R.J.T."/>
            <person name="Ramsay J.P."/>
            <person name="Ronson C.W."/>
        </authorList>
    </citation>
    <scope>NUCLEOTIDE SEQUENCE [LARGE SCALE GENOMIC DNA]</scope>
    <source>
        <strain evidence="2 3">R88b</strain>
    </source>
</reference>
<dbReference type="PANTHER" id="PTHR38436:SF1">
    <property type="entry name" value="ESTER CYCLASE"/>
    <property type="match status" value="1"/>
</dbReference>
<dbReference type="SUPFAM" id="SSF54427">
    <property type="entry name" value="NTF2-like"/>
    <property type="match status" value="1"/>
</dbReference>
<name>A0A6M7WGN0_RHILI</name>
<dbReference type="PANTHER" id="PTHR38436">
    <property type="entry name" value="POLYKETIDE CYCLASE SNOAL-LIKE DOMAIN"/>
    <property type="match status" value="1"/>
</dbReference>
<proteinExistence type="predicted"/>
<feature type="compositionally biased region" description="Basic residues" evidence="1">
    <location>
        <begin position="1"/>
        <end position="30"/>
    </location>
</feature>
<feature type="region of interest" description="Disordered" evidence="1">
    <location>
        <begin position="1"/>
        <end position="38"/>
    </location>
</feature>
<dbReference type="AlphaFoldDB" id="A0A6M7WGN0"/>
<sequence length="210" mass="22749">MASRKAGRRWRHGRPISRQRWTRLRARRTNGPRQGTSSCCHFRTEVTMQNRRQVTTAGLLLGGGLLAPTLARAATSPQSLAERFAATLSAGDIDGFSGLFADTYVNHQKSAAAPPPANITPKQGTVAFFKARLVAMPDLKVATEVVVADKDHVAASFVYSGTHKGTYFGVAPTGRTLRFTSCDIFRVQEGLIVEHWGMGDIAGVLAQLRA</sequence>
<evidence type="ECO:0000313" key="2">
    <source>
        <dbReference type="EMBL" id="QKD01006.1"/>
    </source>
</evidence>
<dbReference type="InterPro" id="IPR032710">
    <property type="entry name" value="NTF2-like_dom_sf"/>
</dbReference>
<dbReference type="GO" id="GO:0030638">
    <property type="term" value="P:polyketide metabolic process"/>
    <property type="evidence" value="ECO:0007669"/>
    <property type="project" value="InterPro"/>
</dbReference>
<dbReference type="InterPro" id="IPR009959">
    <property type="entry name" value="Cyclase_SnoaL-like"/>
</dbReference>